<reference evidence="1" key="1">
    <citation type="submission" date="2021-08" db="EMBL/GenBank/DDBJ databases">
        <title>The first chromosome-level gecko genome reveals the dynamic sex chromosomes of Neotropical dwarf geckos (Sphaerodactylidae: Sphaerodactylus).</title>
        <authorList>
            <person name="Pinto B.J."/>
            <person name="Keating S.E."/>
            <person name="Gamble T."/>
        </authorList>
    </citation>
    <scope>NUCLEOTIDE SEQUENCE</scope>
    <source>
        <strain evidence="1">TG3544</strain>
    </source>
</reference>
<gene>
    <name evidence="1" type="ORF">K3G42_017992</name>
</gene>
<comment type="caution">
    <text evidence="1">The sequence shown here is derived from an EMBL/GenBank/DDBJ whole genome shotgun (WGS) entry which is preliminary data.</text>
</comment>
<sequence length="132" mass="14417">MPHCYHVARGEQLFRRGTKLGREECMGALQGALTLWRPICQLHPLCIDVHLDRIVGSGDSMKGILESEVYKRSTSLHFLLSLSYFLVLAISSPGLTQAAAGAHDPGTNHEPASSSYDHLYGKRPGTARPGYA</sequence>
<dbReference type="Proteomes" id="UP000827872">
    <property type="component" value="Linkage Group LG08"/>
</dbReference>
<organism evidence="1 2">
    <name type="scientific">Sphaerodactylus townsendi</name>
    <dbReference type="NCBI Taxonomy" id="933632"/>
    <lineage>
        <taxon>Eukaryota</taxon>
        <taxon>Metazoa</taxon>
        <taxon>Chordata</taxon>
        <taxon>Craniata</taxon>
        <taxon>Vertebrata</taxon>
        <taxon>Euteleostomi</taxon>
        <taxon>Lepidosauria</taxon>
        <taxon>Squamata</taxon>
        <taxon>Bifurcata</taxon>
        <taxon>Gekkota</taxon>
        <taxon>Sphaerodactylidae</taxon>
        <taxon>Sphaerodactylus</taxon>
    </lineage>
</organism>
<dbReference type="EMBL" id="CM037621">
    <property type="protein sequence ID" value="KAH8001891.1"/>
    <property type="molecule type" value="Genomic_DNA"/>
</dbReference>
<evidence type="ECO:0000313" key="2">
    <source>
        <dbReference type="Proteomes" id="UP000827872"/>
    </source>
</evidence>
<keyword evidence="2" id="KW-1185">Reference proteome</keyword>
<name>A0ACB8F9I7_9SAUR</name>
<proteinExistence type="predicted"/>
<accession>A0ACB8F9I7</accession>
<evidence type="ECO:0000313" key="1">
    <source>
        <dbReference type="EMBL" id="KAH8001891.1"/>
    </source>
</evidence>
<protein>
    <submittedName>
        <fullName evidence="1">Uncharacterized protein</fullName>
    </submittedName>
</protein>